<dbReference type="GO" id="GO:0004497">
    <property type="term" value="F:monooxygenase activity"/>
    <property type="evidence" value="ECO:0007669"/>
    <property type="project" value="InterPro"/>
</dbReference>
<dbReference type="RefSeq" id="YP_004324261.1">
    <property type="nucleotide sequence ID" value="NC_015287.1"/>
</dbReference>
<dbReference type="EMBL" id="GU071098">
    <property type="protein sequence ID" value="ADO98274.1"/>
    <property type="molecule type" value="Genomic_DNA"/>
</dbReference>
<sequence>MKVAIVGAGTAGLYCAVSLLESLPKFIKVDLIHSRVINPIEVGESSLVSFPHALSCGVDYVHHFDAAELGSTIKFGVQFKNWNGDPFIPFASGAYGIQFDTTKLPRFILPRLNKMYQNFSEKLKTVKEIKSLGKKVSIDGQIYDYVIDCRGYPEDYSDYIISDKVYLDSGIVVKSYTPGDWEYTYHIAHEHGWMFGIPLQERTAWGYLWNSEVTSELEAQSNLVNLLGEYQIEYFSEDCRQFKFKNYYAKSIVNEDGNIFVNGNRALFLEPIQATSLGCYGIINGMIIDKILDDKYDNDMYHHIMDEVIKFINLHYLNGSNFDTPFWQMASKGAKELYEGIDPTKCNWNYILDWNPQFRQKMFDSFL</sequence>
<reference evidence="1 2" key="1">
    <citation type="journal article" date="2010" name="Environ. Microbiol.">
        <title>Genomic analysis of oceanic cyanobacterial myoviruses compared with T4-like myoviruses from diverse hosts and environments.</title>
        <authorList>
            <person name="Sullivan M.B."/>
            <person name="Huang K.H."/>
            <person name="Ignacio-Espinoza J.C."/>
            <person name="Berlin A.M."/>
            <person name="Kelly L."/>
            <person name="Weigele P.R."/>
            <person name="DeFrancesco A.S."/>
            <person name="Kern S.E."/>
            <person name="Thompson L.R."/>
            <person name="Young S."/>
            <person name="Yandava C."/>
            <person name="Fu R."/>
            <person name="Krastins B."/>
            <person name="Chase M."/>
            <person name="Sarracino D."/>
            <person name="Osburne M.S."/>
            <person name="Henn M.R."/>
            <person name="Chisholm S.W."/>
        </authorList>
    </citation>
    <scope>NUCLEOTIDE SEQUENCE [LARGE SCALE GENOMIC DNA]</scope>
    <source>
        <strain evidence="1">8109-3</strain>
    </source>
</reference>
<dbReference type="InterPro" id="IPR036188">
    <property type="entry name" value="FAD/NAD-bd_sf"/>
</dbReference>
<evidence type="ECO:0000313" key="1">
    <source>
        <dbReference type="EMBL" id="ADO98274.1"/>
    </source>
</evidence>
<dbReference type="InterPro" id="IPR006905">
    <property type="entry name" value="Flavin_halogenase"/>
</dbReference>
<gene>
    <name evidence="1" type="ORF">SSSM7_209</name>
</gene>
<organism evidence="1 2">
    <name type="scientific">Synechococcus phage S-SSM7</name>
    <dbReference type="NCBI Taxonomy" id="445686"/>
    <lineage>
        <taxon>Viruses</taxon>
        <taxon>Duplodnaviria</taxon>
        <taxon>Heunggongvirae</taxon>
        <taxon>Uroviricota</taxon>
        <taxon>Caudoviricetes</taxon>
        <taxon>Pantevenvirales</taxon>
        <taxon>Kyanoviridae</taxon>
        <taxon>Lipsvirus</taxon>
        <taxon>Lipsvirus ssm7</taxon>
    </lineage>
</organism>
<dbReference type="Gene3D" id="3.50.50.60">
    <property type="entry name" value="FAD/NAD(P)-binding domain"/>
    <property type="match status" value="2"/>
</dbReference>
<dbReference type="InterPro" id="IPR050816">
    <property type="entry name" value="Flavin-dep_Halogenase_NPB"/>
</dbReference>
<protein>
    <submittedName>
        <fullName evidence="1">Tryptophan halogenase</fullName>
    </submittedName>
</protein>
<dbReference type="Pfam" id="PF04820">
    <property type="entry name" value="Trp_halogenase"/>
    <property type="match status" value="2"/>
</dbReference>
<dbReference type="KEGG" id="vg:10328777"/>
<dbReference type="SMR" id="E3SLC6"/>
<proteinExistence type="predicted"/>
<dbReference type="OrthoDB" id="21914at10239"/>
<dbReference type="Proteomes" id="UP000006527">
    <property type="component" value="Segment"/>
</dbReference>
<name>E3SLC6_9CAUD</name>
<dbReference type="PANTHER" id="PTHR43747:SF1">
    <property type="entry name" value="SLR1998 PROTEIN"/>
    <property type="match status" value="1"/>
</dbReference>
<evidence type="ECO:0000313" key="2">
    <source>
        <dbReference type="Proteomes" id="UP000006527"/>
    </source>
</evidence>
<keyword evidence="2" id="KW-1185">Reference proteome</keyword>
<dbReference type="SUPFAM" id="SSF51905">
    <property type="entry name" value="FAD/NAD(P)-binding domain"/>
    <property type="match status" value="1"/>
</dbReference>
<dbReference type="GeneID" id="10328777"/>
<accession>E3SLC6</accession>
<dbReference type="PANTHER" id="PTHR43747">
    <property type="entry name" value="FAD-BINDING PROTEIN"/>
    <property type="match status" value="1"/>
</dbReference>